<dbReference type="Proteomes" id="UP000182237">
    <property type="component" value="Chromosome I"/>
</dbReference>
<organism evidence="5 6">
    <name type="scientific">Corynebacterium timonense</name>
    <dbReference type="NCBI Taxonomy" id="441500"/>
    <lineage>
        <taxon>Bacteria</taxon>
        <taxon>Bacillati</taxon>
        <taxon>Actinomycetota</taxon>
        <taxon>Actinomycetes</taxon>
        <taxon>Mycobacteriales</taxon>
        <taxon>Corynebacteriaceae</taxon>
        <taxon>Corynebacterium</taxon>
    </lineage>
</organism>
<protein>
    <submittedName>
        <fullName evidence="5">Taurine transport system substrate-binding protein</fullName>
    </submittedName>
</protein>
<evidence type="ECO:0000256" key="1">
    <source>
        <dbReference type="ARBA" id="ARBA00004418"/>
    </source>
</evidence>
<evidence type="ECO:0000313" key="5">
    <source>
        <dbReference type="EMBL" id="SDS69841.1"/>
    </source>
</evidence>
<dbReference type="PROSITE" id="PS51257">
    <property type="entry name" value="PROKAR_LIPOPROTEIN"/>
    <property type="match status" value="1"/>
</dbReference>
<evidence type="ECO:0000256" key="2">
    <source>
        <dbReference type="ARBA" id="ARBA00010742"/>
    </source>
</evidence>
<dbReference type="RefSeq" id="WP_019193590.1">
    <property type="nucleotide sequence ID" value="NZ_LT629765.1"/>
</dbReference>
<comment type="similarity">
    <text evidence="2">Belongs to the bacterial solute-binding protein SsuA/TauA family.</text>
</comment>
<dbReference type="STRING" id="1203190.GCA_000312345_00740"/>
<dbReference type="OrthoDB" id="286202at2"/>
<keyword evidence="3 4" id="KW-0732">Signal</keyword>
<dbReference type="Pfam" id="PF13379">
    <property type="entry name" value="NMT1_2"/>
    <property type="match status" value="1"/>
</dbReference>
<dbReference type="PANTHER" id="PTHR30024:SF47">
    <property type="entry name" value="TAURINE-BINDING PERIPLASMIC PROTEIN"/>
    <property type="match status" value="1"/>
</dbReference>
<dbReference type="SUPFAM" id="SSF53850">
    <property type="entry name" value="Periplasmic binding protein-like II"/>
    <property type="match status" value="1"/>
</dbReference>
<feature type="chain" id="PRO_5039648091" evidence="4">
    <location>
        <begin position="20"/>
        <end position="343"/>
    </location>
</feature>
<dbReference type="AlphaFoldDB" id="A0A1H1UC33"/>
<dbReference type="PANTHER" id="PTHR30024">
    <property type="entry name" value="ALIPHATIC SULFONATES-BINDING PROTEIN-RELATED"/>
    <property type="match status" value="1"/>
</dbReference>
<dbReference type="GO" id="GO:0042918">
    <property type="term" value="P:alkanesulfonate transmembrane transport"/>
    <property type="evidence" value="ECO:0007669"/>
    <property type="project" value="TreeGrafter"/>
</dbReference>
<gene>
    <name evidence="5" type="ORF">SAMN04488539_2196</name>
</gene>
<evidence type="ECO:0000256" key="3">
    <source>
        <dbReference type="ARBA" id="ARBA00022729"/>
    </source>
</evidence>
<evidence type="ECO:0000313" key="6">
    <source>
        <dbReference type="Proteomes" id="UP000182237"/>
    </source>
</evidence>
<dbReference type="GO" id="GO:0042597">
    <property type="term" value="C:periplasmic space"/>
    <property type="evidence" value="ECO:0007669"/>
    <property type="project" value="UniProtKB-SubCell"/>
</dbReference>
<evidence type="ECO:0000256" key="4">
    <source>
        <dbReference type="SAM" id="SignalP"/>
    </source>
</evidence>
<feature type="signal peptide" evidence="4">
    <location>
        <begin position="1"/>
        <end position="19"/>
    </location>
</feature>
<proteinExistence type="inferred from homology"/>
<comment type="subcellular location">
    <subcellularLocation>
        <location evidence="1">Periplasm</location>
    </subcellularLocation>
</comment>
<keyword evidence="6" id="KW-1185">Reference proteome</keyword>
<reference evidence="5 6" key="1">
    <citation type="submission" date="2016-10" db="EMBL/GenBank/DDBJ databases">
        <authorList>
            <person name="de Groot N.N."/>
        </authorList>
    </citation>
    <scope>NUCLEOTIDE SEQUENCE [LARGE SCALE GENOMIC DNA]</scope>
    <source>
        <strain evidence="5 6">DSM 45434</strain>
    </source>
</reference>
<accession>A0A1H1UC33</accession>
<sequence>MNARSLTAALLASAGVLLTGCVGTPASEYEQRTNAECPVEPTEAAGEVRLGYQVILGTELYVRDRGLAEACMPNADLRWIRFPTGQDVVQGLASDSIDLGFLGSTPSAKALSEPLSLDVVIPRVSAVIGDTEALVAKDDSVDTITDLRGGRIAVPYSSTAHYSLLNALRSAGMDPTQDVELVNLSPDALPAAWQSDEIDAAYVWDPVRAFLAESGHIVLTSTDVAEAGAPTYNFTLAARGWVEENTELVQTWLDLQDWAAQVRRDDPEEFAQGNANEAQLSVEETLYQLDGLHIVGGAEQLEQLRGVPEALERTSAFLAGEREVAAPLSSEDAYDAVFFMEGR</sequence>
<dbReference type="Gene3D" id="3.40.190.10">
    <property type="entry name" value="Periplasmic binding protein-like II"/>
    <property type="match status" value="2"/>
</dbReference>
<dbReference type="EMBL" id="LT629765">
    <property type="protein sequence ID" value="SDS69841.1"/>
    <property type="molecule type" value="Genomic_DNA"/>
</dbReference>
<name>A0A1H1UC33_9CORY</name>
<dbReference type="eggNOG" id="COG4521">
    <property type="taxonomic scope" value="Bacteria"/>
</dbReference>